<dbReference type="AlphaFoldDB" id="J3JW51"/>
<dbReference type="PANTHER" id="PTHR11012:SF30">
    <property type="entry name" value="PROTEIN KINASE-LIKE DOMAIN-CONTAINING"/>
    <property type="match status" value="1"/>
</dbReference>
<dbReference type="Gene3D" id="3.90.1200.10">
    <property type="match status" value="1"/>
</dbReference>
<dbReference type="EMBL" id="KB631982">
    <property type="protein sequence ID" value="ERL87605.1"/>
    <property type="molecule type" value="Genomic_DNA"/>
</dbReference>
<evidence type="ECO:0000313" key="2">
    <source>
        <dbReference type="EMBL" id="AEE62431.1"/>
    </source>
</evidence>
<protein>
    <recommendedName>
        <fullName evidence="1">CHK kinase-like domain-containing protein</fullName>
    </recommendedName>
</protein>
<evidence type="ECO:0000313" key="7">
    <source>
        <dbReference type="Proteomes" id="UP000030742"/>
    </source>
</evidence>
<dbReference type="KEGG" id="dpa:109534047"/>
<dbReference type="SMART" id="SM00587">
    <property type="entry name" value="CHK"/>
    <property type="match status" value="1"/>
</dbReference>
<dbReference type="Proteomes" id="UP000030742">
    <property type="component" value="Unassembled WGS sequence"/>
</dbReference>
<evidence type="ECO:0000313" key="6">
    <source>
        <dbReference type="Proteomes" id="UP000019118"/>
    </source>
</evidence>
<gene>
    <name evidence="5" type="primary">109534047</name>
    <name evidence="4" type="ORF">D910_04996</name>
    <name evidence="3" type="ORF">YQE_03462</name>
</gene>
<dbReference type="Pfam" id="PF02958">
    <property type="entry name" value="EcKL"/>
    <property type="match status" value="1"/>
</dbReference>
<dbReference type="EnsemblMetazoa" id="XM_019899598.1">
    <property type="protein sequence ID" value="XP_019755157.1"/>
    <property type="gene ID" value="LOC109534047"/>
</dbReference>
<evidence type="ECO:0000313" key="5">
    <source>
        <dbReference type="EnsemblMetazoa" id="XP_019755157.1"/>
    </source>
</evidence>
<dbReference type="SUPFAM" id="SSF56112">
    <property type="entry name" value="Protein kinase-like (PK-like)"/>
    <property type="match status" value="1"/>
</dbReference>
<dbReference type="InterPro" id="IPR004119">
    <property type="entry name" value="EcKL"/>
</dbReference>
<sequence>MSTNVLTPEQTALVHQAASVQGLKEYKININPGSSKGDNYLGIIHSLAVEGNEASLFLILKTAHTSEEVRKANPIPQAFQREAFIYSIVIPRLQQIQEQYAISSPFTGVAQYYGSCLDLHKESILLQNLKECGYRLWDRKKPMDDAHIGLVFSEYARFHAASLAWRFHYPEEFSSLTKNMHQNVVEANNPGSRERKKEKLNGYFQVGRAATQGNAKASAGIEKLRSEIAQLIERSHFLGRDRFVVLHGDCWCNNMLFKYHDNQPNSPSQVCFIDWQISKLGSPILDLAYFFSVCAPKELFANLHKYLAAYHQTMAKNLREFGCRPDEIFSWTQLLEDWNRNAWYGVFLAMMIIKLMLSDAEEAPAMNADADIISSLTNFSSRKEAEFEKRLCDLVEFMVDHNYI</sequence>
<dbReference type="EMBL" id="KB740600">
    <property type="protein sequence ID" value="ENN80103.1"/>
    <property type="molecule type" value="Genomic_DNA"/>
</dbReference>
<proteinExistence type="evidence at transcript level"/>
<dbReference type="PANTHER" id="PTHR11012">
    <property type="entry name" value="PROTEIN KINASE-LIKE DOMAIN-CONTAINING"/>
    <property type="match status" value="1"/>
</dbReference>
<dbReference type="EMBL" id="BT127469">
    <property type="protein sequence ID" value="AEE62431.1"/>
    <property type="molecule type" value="mRNA"/>
</dbReference>
<evidence type="ECO:0000313" key="4">
    <source>
        <dbReference type="EMBL" id="ERL87605.1"/>
    </source>
</evidence>
<name>J3JW51_DENPD</name>
<dbReference type="OMA" id="DCWCNNM"/>
<reference evidence="5" key="3">
    <citation type="submission" date="2024-08" db="UniProtKB">
        <authorList>
            <consortium name="EnsemblMetazoa"/>
        </authorList>
    </citation>
    <scope>IDENTIFICATION</scope>
</reference>
<keyword evidence="6" id="KW-1185">Reference proteome</keyword>
<evidence type="ECO:0000313" key="3">
    <source>
        <dbReference type="EMBL" id="ENN80103.1"/>
    </source>
</evidence>
<organism evidence="2">
    <name type="scientific">Dendroctonus ponderosae</name>
    <name type="common">Mountain pine beetle</name>
    <dbReference type="NCBI Taxonomy" id="77166"/>
    <lineage>
        <taxon>Eukaryota</taxon>
        <taxon>Metazoa</taxon>
        <taxon>Ecdysozoa</taxon>
        <taxon>Arthropoda</taxon>
        <taxon>Hexapoda</taxon>
        <taxon>Insecta</taxon>
        <taxon>Pterygota</taxon>
        <taxon>Neoptera</taxon>
        <taxon>Endopterygota</taxon>
        <taxon>Coleoptera</taxon>
        <taxon>Polyphaga</taxon>
        <taxon>Cucujiformia</taxon>
        <taxon>Curculionidae</taxon>
        <taxon>Scolytinae</taxon>
        <taxon>Dendroctonus</taxon>
    </lineage>
</organism>
<dbReference type="Proteomes" id="UP000019118">
    <property type="component" value="Unassembled WGS sequence"/>
</dbReference>
<accession>J3JW51</accession>
<dbReference type="HOGENOM" id="CLU_010718_6_0_1"/>
<evidence type="ECO:0000259" key="1">
    <source>
        <dbReference type="SMART" id="SM00587"/>
    </source>
</evidence>
<dbReference type="InterPro" id="IPR015897">
    <property type="entry name" value="CHK_kinase-like"/>
</dbReference>
<dbReference type="InterPro" id="IPR011009">
    <property type="entry name" value="Kinase-like_dom_sf"/>
</dbReference>
<reference evidence="6 7" key="2">
    <citation type="journal article" date="2013" name="Genome Biol.">
        <title>Draft genome of the mountain pine beetle, Dendroctonus ponderosae Hopkins, a major forest pest.</title>
        <authorList>
            <person name="Keeling C.I."/>
            <person name="Yuen M.M."/>
            <person name="Liao N.Y."/>
            <person name="Docking T.R."/>
            <person name="Chan S.K."/>
            <person name="Taylor G.A."/>
            <person name="Palmquist D.L."/>
            <person name="Jackman S.D."/>
            <person name="Nguyen A."/>
            <person name="Li M."/>
            <person name="Henderson H."/>
            <person name="Janes J.K."/>
            <person name="Zhao Y."/>
            <person name="Pandoh P."/>
            <person name="Moore R."/>
            <person name="Sperling F.A."/>
            <person name="Huber D.P."/>
            <person name="Birol I."/>
            <person name="Jones S.J."/>
            <person name="Bohlmann J."/>
        </authorList>
    </citation>
    <scope>NUCLEOTIDE SEQUENCE</scope>
</reference>
<reference evidence="2" key="1">
    <citation type="journal article" date="2012" name="Insect Biochem. Mol. Biol.">
        <title>Transcriptome and full-length cDNA resources for the mountain pine beetle, Dendroctonus ponderosae Hopkins, a major insect pest of pine forests.</title>
        <authorList>
            <person name="Keeling C.I."/>
            <person name="Henderson H."/>
            <person name="Li M."/>
            <person name="Yuen M."/>
            <person name="Clark E.L."/>
            <person name="Fraser J.D."/>
            <person name="Huber D.P."/>
            <person name="Liao N.Y."/>
            <person name="Roderick Docking T."/>
            <person name="Birol I."/>
            <person name="Chan S.K."/>
            <person name="Taylor G.A."/>
            <person name="Palmquist D."/>
            <person name="Jones S.J."/>
            <person name="Bohlmann J."/>
        </authorList>
    </citation>
    <scope>NUCLEOTIDE SEQUENCE</scope>
    <source>
        <tissue evidence="2">Whole larvae</tissue>
    </source>
</reference>
<feature type="domain" description="CHK kinase-like" evidence="1">
    <location>
        <begin position="124"/>
        <end position="320"/>
    </location>
</feature>
<dbReference type="OrthoDB" id="191037at2759"/>